<feature type="transmembrane region" description="Helical" evidence="7">
    <location>
        <begin position="17"/>
        <end position="36"/>
    </location>
</feature>
<keyword evidence="4 7" id="KW-0472">Membrane</keyword>
<feature type="transmembrane region" description="Helical" evidence="7">
    <location>
        <begin position="118"/>
        <end position="140"/>
    </location>
</feature>
<evidence type="ECO:0000256" key="5">
    <source>
        <dbReference type="ARBA" id="ARBA00038359"/>
    </source>
</evidence>
<organism evidence="9 10">
    <name type="scientific">Canariomyces notabilis</name>
    <dbReference type="NCBI Taxonomy" id="2074819"/>
    <lineage>
        <taxon>Eukaryota</taxon>
        <taxon>Fungi</taxon>
        <taxon>Dikarya</taxon>
        <taxon>Ascomycota</taxon>
        <taxon>Pezizomycotina</taxon>
        <taxon>Sordariomycetes</taxon>
        <taxon>Sordariomycetidae</taxon>
        <taxon>Sordariales</taxon>
        <taxon>Chaetomiaceae</taxon>
        <taxon>Canariomyces</taxon>
    </lineage>
</organism>
<evidence type="ECO:0000256" key="2">
    <source>
        <dbReference type="ARBA" id="ARBA00022692"/>
    </source>
</evidence>
<feature type="transmembrane region" description="Helical" evidence="7">
    <location>
        <begin position="89"/>
        <end position="111"/>
    </location>
</feature>
<dbReference type="AlphaFoldDB" id="A0AAN6YQF4"/>
<feature type="region of interest" description="Disordered" evidence="6">
    <location>
        <begin position="274"/>
        <end position="317"/>
    </location>
</feature>
<dbReference type="EMBL" id="MU853347">
    <property type="protein sequence ID" value="KAK4111113.1"/>
    <property type="molecule type" value="Genomic_DNA"/>
</dbReference>
<dbReference type="PANTHER" id="PTHR33048:SF42">
    <property type="entry name" value="INTEGRAL MEMBRANE PROTEIN"/>
    <property type="match status" value="1"/>
</dbReference>
<keyword evidence="3 7" id="KW-1133">Transmembrane helix</keyword>
<dbReference type="PANTHER" id="PTHR33048">
    <property type="entry name" value="PTH11-LIKE INTEGRAL MEMBRANE PROTEIN (AFU_ORTHOLOGUE AFUA_5G11245)"/>
    <property type="match status" value="1"/>
</dbReference>
<gene>
    <name evidence="9" type="ORF">N656DRAFT_712412</name>
</gene>
<comment type="caution">
    <text evidence="9">The sequence shown here is derived from an EMBL/GenBank/DDBJ whole genome shotgun (WGS) entry which is preliminary data.</text>
</comment>
<dbReference type="Pfam" id="PF20684">
    <property type="entry name" value="Fung_rhodopsin"/>
    <property type="match status" value="1"/>
</dbReference>
<feature type="domain" description="Rhodopsin" evidence="8">
    <location>
        <begin position="32"/>
        <end position="263"/>
    </location>
</feature>
<dbReference type="RefSeq" id="XP_064668683.1">
    <property type="nucleotide sequence ID" value="XM_064811807.1"/>
</dbReference>
<evidence type="ECO:0000313" key="9">
    <source>
        <dbReference type="EMBL" id="KAK4111113.1"/>
    </source>
</evidence>
<evidence type="ECO:0000256" key="6">
    <source>
        <dbReference type="SAM" id="MobiDB-lite"/>
    </source>
</evidence>
<comment type="subcellular location">
    <subcellularLocation>
        <location evidence="1">Membrane</location>
        <topology evidence="1">Multi-pass membrane protein</topology>
    </subcellularLocation>
</comment>
<reference evidence="9" key="1">
    <citation type="journal article" date="2023" name="Mol. Phylogenet. Evol.">
        <title>Genome-scale phylogeny and comparative genomics of the fungal order Sordariales.</title>
        <authorList>
            <person name="Hensen N."/>
            <person name="Bonometti L."/>
            <person name="Westerberg I."/>
            <person name="Brannstrom I.O."/>
            <person name="Guillou S."/>
            <person name="Cros-Aarteil S."/>
            <person name="Calhoun S."/>
            <person name="Haridas S."/>
            <person name="Kuo A."/>
            <person name="Mondo S."/>
            <person name="Pangilinan J."/>
            <person name="Riley R."/>
            <person name="LaButti K."/>
            <person name="Andreopoulos B."/>
            <person name="Lipzen A."/>
            <person name="Chen C."/>
            <person name="Yan M."/>
            <person name="Daum C."/>
            <person name="Ng V."/>
            <person name="Clum A."/>
            <person name="Steindorff A."/>
            <person name="Ohm R.A."/>
            <person name="Martin F."/>
            <person name="Silar P."/>
            <person name="Natvig D.O."/>
            <person name="Lalanne C."/>
            <person name="Gautier V."/>
            <person name="Ament-Velasquez S.L."/>
            <person name="Kruys A."/>
            <person name="Hutchinson M.I."/>
            <person name="Powell A.J."/>
            <person name="Barry K."/>
            <person name="Miller A.N."/>
            <person name="Grigoriev I.V."/>
            <person name="Debuchy R."/>
            <person name="Gladieux P."/>
            <person name="Hiltunen Thoren M."/>
            <person name="Johannesson H."/>
        </authorList>
    </citation>
    <scope>NUCLEOTIDE SEQUENCE</scope>
    <source>
        <strain evidence="9">CBS 508.74</strain>
    </source>
</reference>
<feature type="transmembrane region" description="Helical" evidence="7">
    <location>
        <begin position="234"/>
        <end position="257"/>
    </location>
</feature>
<evidence type="ECO:0000259" key="8">
    <source>
        <dbReference type="Pfam" id="PF20684"/>
    </source>
</evidence>
<evidence type="ECO:0000256" key="4">
    <source>
        <dbReference type="ARBA" id="ARBA00023136"/>
    </source>
</evidence>
<dbReference type="Proteomes" id="UP001302812">
    <property type="component" value="Unassembled WGS sequence"/>
</dbReference>
<dbReference type="InterPro" id="IPR052337">
    <property type="entry name" value="SAT4-like"/>
</dbReference>
<evidence type="ECO:0000313" key="10">
    <source>
        <dbReference type="Proteomes" id="UP001302812"/>
    </source>
</evidence>
<comment type="similarity">
    <text evidence="5">Belongs to the SAT4 family.</text>
</comment>
<accession>A0AAN6YQF4</accession>
<name>A0AAN6YQF4_9PEZI</name>
<evidence type="ECO:0000256" key="3">
    <source>
        <dbReference type="ARBA" id="ARBA00022989"/>
    </source>
</evidence>
<sequence length="317" mass="35865">MNSLFDHGNSQFVKTNIATWILTCASGAFLFFRVWCRIRFSRLSWDDYVLTTSWFILFVACILLSRALATGYETDADKRAFYIFHHASTSMSAIAIAWTKVAFAITLIRIVQNPGLRGVLWAIILTANLVLVLGMLSIWIPACEDARAIYRPVQGLCFSLRDTQYLGGTTIVYGGVIDVVLALLPWLVIRKLLLDMREKIGLTVAMSLGALTGAVVICRAFFQFIMLDNDFEFMAFLSIFNFLEPAVTIIAQTIPVFRVLLARFKWGPWANNGRRRGASTTDTYARSGPREMQTWNGRPNRWEDDQEMLHNPVSPAR</sequence>
<evidence type="ECO:0000256" key="1">
    <source>
        <dbReference type="ARBA" id="ARBA00004141"/>
    </source>
</evidence>
<feature type="transmembrane region" description="Helical" evidence="7">
    <location>
        <begin position="200"/>
        <end position="222"/>
    </location>
</feature>
<dbReference type="InterPro" id="IPR049326">
    <property type="entry name" value="Rhodopsin_dom_fungi"/>
</dbReference>
<keyword evidence="2 7" id="KW-0812">Transmembrane</keyword>
<dbReference type="GO" id="GO:0016020">
    <property type="term" value="C:membrane"/>
    <property type="evidence" value="ECO:0007669"/>
    <property type="project" value="UniProtKB-SubCell"/>
</dbReference>
<evidence type="ECO:0000256" key="7">
    <source>
        <dbReference type="SAM" id="Phobius"/>
    </source>
</evidence>
<feature type="transmembrane region" description="Helical" evidence="7">
    <location>
        <begin position="170"/>
        <end position="188"/>
    </location>
</feature>
<protein>
    <recommendedName>
        <fullName evidence="8">Rhodopsin domain-containing protein</fullName>
    </recommendedName>
</protein>
<feature type="transmembrane region" description="Helical" evidence="7">
    <location>
        <begin position="48"/>
        <end position="69"/>
    </location>
</feature>
<keyword evidence="10" id="KW-1185">Reference proteome</keyword>
<dbReference type="GeneID" id="89935932"/>
<proteinExistence type="inferred from homology"/>
<reference evidence="9" key="2">
    <citation type="submission" date="2023-05" db="EMBL/GenBank/DDBJ databases">
        <authorList>
            <consortium name="Lawrence Berkeley National Laboratory"/>
            <person name="Steindorff A."/>
            <person name="Hensen N."/>
            <person name="Bonometti L."/>
            <person name="Westerberg I."/>
            <person name="Brannstrom I.O."/>
            <person name="Guillou S."/>
            <person name="Cros-Aarteil S."/>
            <person name="Calhoun S."/>
            <person name="Haridas S."/>
            <person name="Kuo A."/>
            <person name="Mondo S."/>
            <person name="Pangilinan J."/>
            <person name="Riley R."/>
            <person name="Labutti K."/>
            <person name="Andreopoulos B."/>
            <person name="Lipzen A."/>
            <person name="Chen C."/>
            <person name="Yanf M."/>
            <person name="Daum C."/>
            <person name="Ng V."/>
            <person name="Clum A."/>
            <person name="Ohm R."/>
            <person name="Martin F."/>
            <person name="Silar P."/>
            <person name="Natvig D."/>
            <person name="Lalanne C."/>
            <person name="Gautier V."/>
            <person name="Ament-Velasquez S.L."/>
            <person name="Kruys A."/>
            <person name="Hutchinson M.I."/>
            <person name="Powell A.J."/>
            <person name="Barry K."/>
            <person name="Miller A.N."/>
            <person name="Grigoriev I.V."/>
            <person name="Debuchy R."/>
            <person name="Gladieux P."/>
            <person name="Thoren M.H."/>
            <person name="Johannesson H."/>
        </authorList>
    </citation>
    <scope>NUCLEOTIDE SEQUENCE</scope>
    <source>
        <strain evidence="9">CBS 508.74</strain>
    </source>
</reference>